<organism evidence="2 3">
    <name type="scientific">Cercospora beticola</name>
    <name type="common">Sugarbeet leaf spot fungus</name>
    <dbReference type="NCBI Taxonomy" id="122368"/>
    <lineage>
        <taxon>Eukaryota</taxon>
        <taxon>Fungi</taxon>
        <taxon>Dikarya</taxon>
        <taxon>Ascomycota</taxon>
        <taxon>Pezizomycotina</taxon>
        <taxon>Dothideomycetes</taxon>
        <taxon>Dothideomycetidae</taxon>
        <taxon>Mycosphaerellales</taxon>
        <taxon>Mycosphaerellaceae</taxon>
        <taxon>Cercospora</taxon>
    </lineage>
</organism>
<keyword evidence="3" id="KW-1185">Reference proteome</keyword>
<dbReference type="GeneID" id="35430668"/>
<evidence type="ECO:0000313" key="2">
    <source>
        <dbReference type="EMBL" id="WPB02777.1"/>
    </source>
</evidence>
<proteinExistence type="predicted"/>
<dbReference type="EMBL" id="CP134188">
    <property type="protein sequence ID" value="WPB02777.1"/>
    <property type="molecule type" value="Genomic_DNA"/>
</dbReference>
<sequence>MPKYLTPVSRAKIRELHIEVASLQDKLAAQALQQEHELDVLQKQLTSKDAEIQQLKHLHAEELKKPLKSYLQPTKSTLLKQTPDRRSSNLATSISIRDTQGKLIVDSSLNEASYMRPTKSTLSRAGKLPPPLTEDELYAQYWAARCPVDLTHDEPDCSDRSIEAENAVSPEKDALCADEYFEPTVYYHPNVGDRGNYRESCHCPFCEDFQSGRHIQVVADIQDRTRCHDKFFDKPSSRISIPFEHQLRLLRAAYSIAQKAFWHGLERYWPGQEMYNYPLGPDSVRFGFSELKEVLGSMHNFSWSLRSFLYPEVNGRWADLCTRVPTFVEPTIINMRGIRNVLAHPSNLLSDYVDSLLKDAHDLACMMRDEPRALEVRALRDELRDLATESFNEIERLEPWIHLPNDIVWPTHHEATFQQMLRSLQLGDDNPRYVMDNAHEKHYDPAIVRAARHWAEQSTIPGLSNWQRRNHWLSYKDQEHMSNWLRAQRRMEEKKSREGRWRSRVRLEIDVQKLCEKPLLM</sequence>
<reference evidence="2 3" key="1">
    <citation type="submission" date="2023-09" db="EMBL/GenBank/DDBJ databases">
        <title>Complete-Gapless Cercospora beticola genome.</title>
        <authorList>
            <person name="Wyatt N.A."/>
            <person name="Spanner R.E."/>
            <person name="Bolton M.D."/>
        </authorList>
    </citation>
    <scope>NUCLEOTIDE SEQUENCE [LARGE SCALE GENOMIC DNA]</scope>
    <source>
        <strain evidence="2">Cb09-40</strain>
    </source>
</reference>
<dbReference type="RefSeq" id="XP_065459013.1">
    <property type="nucleotide sequence ID" value="XM_065602941.1"/>
</dbReference>
<feature type="coiled-coil region" evidence="1">
    <location>
        <begin position="13"/>
        <end position="58"/>
    </location>
</feature>
<keyword evidence="1" id="KW-0175">Coiled coil</keyword>
<accession>A0ABZ0NTH4</accession>
<protein>
    <submittedName>
        <fullName evidence="2">Uncharacterized protein</fullName>
    </submittedName>
</protein>
<name>A0ABZ0NTH4_CERBT</name>
<evidence type="ECO:0000256" key="1">
    <source>
        <dbReference type="SAM" id="Coils"/>
    </source>
</evidence>
<evidence type="ECO:0000313" key="3">
    <source>
        <dbReference type="Proteomes" id="UP001302367"/>
    </source>
</evidence>
<gene>
    <name evidence="2" type="ORF">RHO25_007413</name>
</gene>
<dbReference type="Proteomes" id="UP001302367">
    <property type="component" value="Chromosome 5"/>
</dbReference>